<keyword evidence="4 7" id="KW-0472">Membrane</keyword>
<evidence type="ECO:0000256" key="7">
    <source>
        <dbReference type="SAM" id="Phobius"/>
    </source>
</evidence>
<evidence type="ECO:0000313" key="10">
    <source>
        <dbReference type="Proteomes" id="UP001140513"/>
    </source>
</evidence>
<evidence type="ECO:0000256" key="2">
    <source>
        <dbReference type="ARBA" id="ARBA00022692"/>
    </source>
</evidence>
<dbReference type="PANTHER" id="PTHR33048:SF47">
    <property type="entry name" value="INTEGRAL MEMBRANE PROTEIN-RELATED"/>
    <property type="match status" value="1"/>
</dbReference>
<protein>
    <recommendedName>
        <fullName evidence="8">Rhodopsin domain-containing protein</fullName>
    </recommendedName>
</protein>
<organism evidence="9 10">
    <name type="scientific">Didymosphaeria variabile</name>
    <dbReference type="NCBI Taxonomy" id="1932322"/>
    <lineage>
        <taxon>Eukaryota</taxon>
        <taxon>Fungi</taxon>
        <taxon>Dikarya</taxon>
        <taxon>Ascomycota</taxon>
        <taxon>Pezizomycotina</taxon>
        <taxon>Dothideomycetes</taxon>
        <taxon>Pleosporomycetidae</taxon>
        <taxon>Pleosporales</taxon>
        <taxon>Massarineae</taxon>
        <taxon>Didymosphaeriaceae</taxon>
        <taxon>Didymosphaeria</taxon>
    </lineage>
</organism>
<reference evidence="9" key="1">
    <citation type="submission" date="2022-10" db="EMBL/GenBank/DDBJ databases">
        <title>Tapping the CABI collections for fungal endophytes: first genome assemblies for Collariella, Neodidymelliopsis, Ascochyta clinopodiicola, Didymella pomorum, Didymosphaeria variabile, Neocosmospora piperis and Neocucurbitaria cava.</title>
        <authorList>
            <person name="Hill R."/>
        </authorList>
    </citation>
    <scope>NUCLEOTIDE SEQUENCE</scope>
    <source>
        <strain evidence="9">IMI 356815</strain>
    </source>
</reference>
<comment type="caution">
    <text evidence="9">The sequence shown here is derived from an EMBL/GenBank/DDBJ whole genome shotgun (WGS) entry which is preliminary data.</text>
</comment>
<dbReference type="InterPro" id="IPR052337">
    <property type="entry name" value="SAT4-like"/>
</dbReference>
<evidence type="ECO:0000256" key="6">
    <source>
        <dbReference type="SAM" id="MobiDB-lite"/>
    </source>
</evidence>
<feature type="region of interest" description="Disordered" evidence="6">
    <location>
        <begin position="256"/>
        <end position="278"/>
    </location>
</feature>
<keyword evidence="3 7" id="KW-1133">Transmembrane helix</keyword>
<dbReference type="RefSeq" id="XP_056070092.1">
    <property type="nucleotide sequence ID" value="XM_056215845.1"/>
</dbReference>
<evidence type="ECO:0000256" key="4">
    <source>
        <dbReference type="ARBA" id="ARBA00023136"/>
    </source>
</evidence>
<gene>
    <name evidence="9" type="ORF">N0V89_007079</name>
</gene>
<accession>A0A9W8XJE5</accession>
<feature type="transmembrane region" description="Helical" evidence="7">
    <location>
        <begin position="149"/>
        <end position="168"/>
    </location>
</feature>
<feature type="compositionally biased region" description="Polar residues" evidence="6">
    <location>
        <begin position="256"/>
        <end position="267"/>
    </location>
</feature>
<dbReference type="InterPro" id="IPR049326">
    <property type="entry name" value="Rhodopsin_dom_fungi"/>
</dbReference>
<dbReference type="Pfam" id="PF20684">
    <property type="entry name" value="Fung_rhodopsin"/>
    <property type="match status" value="1"/>
</dbReference>
<keyword evidence="10" id="KW-1185">Reference proteome</keyword>
<evidence type="ECO:0000256" key="5">
    <source>
        <dbReference type="ARBA" id="ARBA00038359"/>
    </source>
</evidence>
<sequence length="306" mass="34984">MAACFHFGLGKHLYYVDPNDFVTLFKFLYVQNAAYYTCAGVVKLSLLCQYLRLFRKGIIRQICIVLIVLTGLWAFFWFFQGWFPCFPVSGFWNRAQIPPAKCWGTGFGNVENSLTAFVAFAATNMMLDTIIFIIPMMLYFGPGLGSRQVLAIISLFTLGSTVLLMSILRLWTTIRHNKYDASSLDFTWWYPLTMILASLEIDFAIICASIPIFWPLIATALPQIFVTQEVRVTHHRRLPDNNNAEYDMGRKYSIKSSGGDSQENLTELQEHPKTDYSDPLVVDHVTGKIKNNAEVVSQNQKKRRQK</sequence>
<evidence type="ECO:0000259" key="8">
    <source>
        <dbReference type="Pfam" id="PF20684"/>
    </source>
</evidence>
<evidence type="ECO:0000256" key="3">
    <source>
        <dbReference type="ARBA" id="ARBA00022989"/>
    </source>
</evidence>
<feature type="transmembrane region" description="Helical" evidence="7">
    <location>
        <begin position="188"/>
        <end position="214"/>
    </location>
</feature>
<comment type="similarity">
    <text evidence="5">Belongs to the SAT4 family.</text>
</comment>
<feature type="transmembrane region" description="Helical" evidence="7">
    <location>
        <begin position="63"/>
        <end position="83"/>
    </location>
</feature>
<evidence type="ECO:0000256" key="1">
    <source>
        <dbReference type="ARBA" id="ARBA00004141"/>
    </source>
</evidence>
<feature type="transmembrane region" description="Helical" evidence="7">
    <location>
        <begin position="116"/>
        <end position="140"/>
    </location>
</feature>
<keyword evidence="2 7" id="KW-0812">Transmembrane</keyword>
<dbReference type="AlphaFoldDB" id="A0A9W8XJE5"/>
<dbReference type="Proteomes" id="UP001140513">
    <property type="component" value="Unassembled WGS sequence"/>
</dbReference>
<dbReference type="OrthoDB" id="61113at2759"/>
<dbReference type="GO" id="GO:0016020">
    <property type="term" value="C:membrane"/>
    <property type="evidence" value="ECO:0007669"/>
    <property type="project" value="UniProtKB-SubCell"/>
</dbReference>
<name>A0A9W8XJE5_9PLEO</name>
<dbReference type="PANTHER" id="PTHR33048">
    <property type="entry name" value="PTH11-LIKE INTEGRAL MEMBRANE PROTEIN (AFU_ORTHOLOGUE AFUA_5G11245)"/>
    <property type="match status" value="1"/>
</dbReference>
<proteinExistence type="inferred from homology"/>
<comment type="subcellular location">
    <subcellularLocation>
        <location evidence="1">Membrane</location>
        <topology evidence="1">Multi-pass membrane protein</topology>
    </subcellularLocation>
</comment>
<evidence type="ECO:0000313" key="9">
    <source>
        <dbReference type="EMBL" id="KAJ4351736.1"/>
    </source>
</evidence>
<dbReference type="GeneID" id="80910609"/>
<dbReference type="EMBL" id="JAPEUX010000005">
    <property type="protein sequence ID" value="KAJ4351736.1"/>
    <property type="molecule type" value="Genomic_DNA"/>
</dbReference>
<feature type="domain" description="Rhodopsin" evidence="8">
    <location>
        <begin position="3"/>
        <end position="218"/>
    </location>
</feature>